<organism evidence="2 3">
    <name type="scientific">Nitrosopumilus ureiphilus</name>
    <dbReference type="NCBI Taxonomy" id="1470067"/>
    <lineage>
        <taxon>Archaea</taxon>
        <taxon>Nitrososphaerota</taxon>
        <taxon>Nitrososphaeria</taxon>
        <taxon>Nitrosopumilales</taxon>
        <taxon>Nitrosopumilaceae</taxon>
        <taxon>Nitrosopumilus</taxon>
    </lineage>
</organism>
<dbReference type="InterPro" id="IPR023214">
    <property type="entry name" value="HAD_sf"/>
</dbReference>
<dbReference type="InterPro" id="IPR010037">
    <property type="entry name" value="FkbH_domain"/>
</dbReference>
<dbReference type="NCBIfam" id="TIGR01686">
    <property type="entry name" value="FkbH"/>
    <property type="match status" value="1"/>
</dbReference>
<dbReference type="SUPFAM" id="SSF56784">
    <property type="entry name" value="HAD-like"/>
    <property type="match status" value="1"/>
</dbReference>
<dbReference type="Gene3D" id="3.40.50.1110">
    <property type="entry name" value="SGNH hydrolase"/>
    <property type="match status" value="1"/>
</dbReference>
<evidence type="ECO:0000259" key="1">
    <source>
        <dbReference type="Pfam" id="PF21211"/>
    </source>
</evidence>
<sequence>MLDEKKLSYYLTKSKSLENNFEKSTRIAILSSFTLNGIEEIFKVKCAEKKINCVTYLGGYNQYNQEILNSESKLYQFNPDIAFLILDTRSLLGDLWYSPYSLDAKQRKEFIEKKFEEIKNLIQTFMSISKSKLIISNFPIPTKSNYGIFETKSKFGFQKMIATLNEYLQDFISNLDPVYLFDMNGFVTRHGENNVFDPKQFLFGDIKISLDFIPHLTNDLIGYVIATLGLAKRCIVLDLDNTLWGGIVGEDGFDEIKLGSGPPGNAFVEFQKYLLGLYDRGILLAINSKNNPDDALEVIEKHPDMILRKKYFACMKINWNDKVSNMKEISEELNFGLENFVFIDDDPINREFMKSSLPQVLTVDLTPDPSKHVKILEEMNDFNVLKITYEDSKRGLMYSQQKERKDFEKLSSNLQDFLKNMELKVTIKKADNFTIPRISQLILKTNQFNLTTKRYSLEDIQKFSQDDNMLIGCAQVEDKFGDNGIAGAFIVQKNGTKEWILDTFLLSCRVMGREIEKSILGYIVKTAKDSGVEKIKANFIPTQKNKPIENFLPDCGFKKQDNSWIILLNETFQIPDFITVEEK</sequence>
<dbReference type="Gene3D" id="3.40.50.1000">
    <property type="entry name" value="HAD superfamily/HAD-like"/>
    <property type="match status" value="1"/>
</dbReference>
<evidence type="ECO:0000313" key="2">
    <source>
        <dbReference type="EMBL" id="QLH07836.1"/>
    </source>
</evidence>
<dbReference type="InterPro" id="IPR010033">
    <property type="entry name" value="HAD_SF_ppase_IIIC"/>
</dbReference>
<dbReference type="InterPro" id="IPR036412">
    <property type="entry name" value="HAD-like_sf"/>
</dbReference>
<dbReference type="InterPro" id="IPR049369">
    <property type="entry name" value="BF1531-like_N"/>
</dbReference>
<keyword evidence="3" id="KW-1185">Reference proteome</keyword>
<dbReference type="OrthoDB" id="10463at2157"/>
<feature type="domain" description="BF1531-like N-terminal" evidence="1">
    <location>
        <begin position="43"/>
        <end position="221"/>
    </location>
</feature>
<dbReference type="InterPro" id="IPR036514">
    <property type="entry name" value="SGNH_hydro_sf"/>
</dbReference>
<name>A0A7D5R2X2_9ARCH</name>
<protein>
    <recommendedName>
        <fullName evidence="1">BF1531-like N-terminal domain-containing protein</fullName>
    </recommendedName>
</protein>
<proteinExistence type="predicted"/>
<dbReference type="NCBIfam" id="TIGR01681">
    <property type="entry name" value="HAD-SF-IIIC"/>
    <property type="match status" value="1"/>
</dbReference>
<reference evidence="2 3" key="1">
    <citation type="submission" date="2018-02" db="EMBL/GenBank/DDBJ databases">
        <title>Complete genome of Nitrosopumilus ureaphilus PS0.</title>
        <authorList>
            <person name="Qin W."/>
            <person name="Zheng Y."/>
            <person name="Stahl D.A."/>
        </authorList>
    </citation>
    <scope>NUCLEOTIDE SEQUENCE [LARGE SCALE GENOMIC DNA]</scope>
    <source>
        <strain evidence="2 3">PS0</strain>
    </source>
</reference>
<dbReference type="KEGG" id="nue:C5F50_00785"/>
<dbReference type="EMBL" id="CP026995">
    <property type="protein sequence ID" value="QLH07836.1"/>
    <property type="molecule type" value="Genomic_DNA"/>
</dbReference>
<evidence type="ECO:0000313" key="3">
    <source>
        <dbReference type="Proteomes" id="UP000509478"/>
    </source>
</evidence>
<dbReference type="Gene3D" id="3.40.630.30">
    <property type="match status" value="1"/>
</dbReference>
<dbReference type="AlphaFoldDB" id="A0A7D5R2X2"/>
<dbReference type="Pfam" id="PF21211">
    <property type="entry name" value="FkbH_N"/>
    <property type="match status" value="1"/>
</dbReference>
<dbReference type="Proteomes" id="UP000509478">
    <property type="component" value="Chromosome"/>
</dbReference>
<gene>
    <name evidence="2" type="ORF">C5F50_00785</name>
</gene>
<accession>A0A7D5R2X2</accession>